<proteinExistence type="predicted"/>
<dbReference type="AlphaFoldDB" id="A0A3S1C434"/>
<evidence type="ECO:0000313" key="2">
    <source>
        <dbReference type="EMBL" id="RUS82459.1"/>
    </source>
</evidence>
<feature type="non-terminal residue" evidence="2">
    <location>
        <position position="1"/>
    </location>
</feature>
<feature type="region of interest" description="Disordered" evidence="1">
    <location>
        <begin position="55"/>
        <end position="85"/>
    </location>
</feature>
<feature type="compositionally biased region" description="Polar residues" evidence="1">
    <location>
        <begin position="57"/>
        <end position="67"/>
    </location>
</feature>
<accession>A0A3S1C434</accession>
<evidence type="ECO:0000256" key="1">
    <source>
        <dbReference type="SAM" id="MobiDB-lite"/>
    </source>
</evidence>
<keyword evidence="3" id="KW-1185">Reference proteome</keyword>
<comment type="caution">
    <text evidence="2">The sequence shown here is derived from an EMBL/GenBank/DDBJ whole genome shotgun (WGS) entry which is preliminary data.</text>
</comment>
<name>A0A3S1C434_ELYCH</name>
<gene>
    <name evidence="2" type="ORF">EGW08_009765</name>
</gene>
<dbReference type="Proteomes" id="UP000271974">
    <property type="component" value="Unassembled WGS sequence"/>
</dbReference>
<evidence type="ECO:0000313" key="3">
    <source>
        <dbReference type="Proteomes" id="UP000271974"/>
    </source>
</evidence>
<protein>
    <submittedName>
        <fullName evidence="2">Uncharacterized protein</fullName>
    </submittedName>
</protein>
<organism evidence="2 3">
    <name type="scientific">Elysia chlorotica</name>
    <name type="common">Eastern emerald elysia</name>
    <name type="synonym">Sea slug</name>
    <dbReference type="NCBI Taxonomy" id="188477"/>
    <lineage>
        <taxon>Eukaryota</taxon>
        <taxon>Metazoa</taxon>
        <taxon>Spiralia</taxon>
        <taxon>Lophotrochozoa</taxon>
        <taxon>Mollusca</taxon>
        <taxon>Gastropoda</taxon>
        <taxon>Heterobranchia</taxon>
        <taxon>Euthyneura</taxon>
        <taxon>Panpulmonata</taxon>
        <taxon>Sacoglossa</taxon>
        <taxon>Placobranchoidea</taxon>
        <taxon>Plakobranchidae</taxon>
        <taxon>Elysia</taxon>
    </lineage>
</organism>
<dbReference type="EMBL" id="RQTK01000285">
    <property type="protein sequence ID" value="RUS82459.1"/>
    <property type="molecule type" value="Genomic_DNA"/>
</dbReference>
<sequence length="158" mass="16975">HGARRSPQNGAHVLNCDSENTAPFTDLYVIRNSQATPSAPPPDTLPSLIHVEAPPLGTSTPIHQSPAVQRRLAPPLPSSCHNDQPIQLSGSTGCYATNHIPASNSVDSQRPSCITTDLRVQGRPRYESPRTSAVYHVPQRGHSTGAVAPLARLESEYF</sequence>
<reference evidence="2 3" key="1">
    <citation type="submission" date="2019-01" db="EMBL/GenBank/DDBJ databases">
        <title>A draft genome assembly of the solar-powered sea slug Elysia chlorotica.</title>
        <authorList>
            <person name="Cai H."/>
            <person name="Li Q."/>
            <person name="Fang X."/>
            <person name="Li J."/>
            <person name="Curtis N.E."/>
            <person name="Altenburger A."/>
            <person name="Shibata T."/>
            <person name="Feng M."/>
            <person name="Maeda T."/>
            <person name="Schwartz J.A."/>
            <person name="Shigenobu S."/>
            <person name="Lundholm N."/>
            <person name="Nishiyama T."/>
            <person name="Yang H."/>
            <person name="Hasebe M."/>
            <person name="Li S."/>
            <person name="Pierce S.K."/>
            <person name="Wang J."/>
        </authorList>
    </citation>
    <scope>NUCLEOTIDE SEQUENCE [LARGE SCALE GENOMIC DNA]</scope>
    <source>
        <strain evidence="2">EC2010</strain>
        <tissue evidence="2">Whole organism of an adult</tissue>
    </source>
</reference>
<dbReference type="OrthoDB" id="6091648at2759"/>